<dbReference type="Proteomes" id="UP000242381">
    <property type="component" value="Unassembled WGS sequence"/>
</dbReference>
<dbReference type="VEuPathDB" id="FungiDB:BCV72DRAFT_225173"/>
<evidence type="ECO:0000313" key="2">
    <source>
        <dbReference type="Proteomes" id="UP000242381"/>
    </source>
</evidence>
<gene>
    <name evidence="1" type="ORF">BCV71DRAFT_265630</name>
</gene>
<protein>
    <submittedName>
        <fullName evidence="1">Uncharacterized protein</fullName>
    </submittedName>
</protein>
<dbReference type="AlphaFoldDB" id="A0A1X0RX02"/>
<dbReference type="EMBL" id="KV921385">
    <property type="protein sequence ID" value="ORE16431.1"/>
    <property type="molecule type" value="Genomic_DNA"/>
</dbReference>
<evidence type="ECO:0000313" key="1">
    <source>
        <dbReference type="EMBL" id="ORE16431.1"/>
    </source>
</evidence>
<name>A0A1X0RX02_RHIZD</name>
<organism evidence="1 2">
    <name type="scientific">Rhizopus microsporus</name>
    <dbReference type="NCBI Taxonomy" id="58291"/>
    <lineage>
        <taxon>Eukaryota</taxon>
        <taxon>Fungi</taxon>
        <taxon>Fungi incertae sedis</taxon>
        <taxon>Mucoromycota</taxon>
        <taxon>Mucoromycotina</taxon>
        <taxon>Mucoromycetes</taxon>
        <taxon>Mucorales</taxon>
        <taxon>Mucorineae</taxon>
        <taxon>Rhizopodaceae</taxon>
        <taxon>Rhizopus</taxon>
    </lineage>
</organism>
<accession>A0A1X0RX02</accession>
<reference evidence="1 2" key="1">
    <citation type="journal article" date="2016" name="Proc. Natl. Acad. Sci. U.S.A.">
        <title>Lipid metabolic changes in an early divergent fungus govern the establishment of a mutualistic symbiosis with endobacteria.</title>
        <authorList>
            <person name="Lastovetsky O.A."/>
            <person name="Gaspar M.L."/>
            <person name="Mondo S.J."/>
            <person name="LaButti K.M."/>
            <person name="Sandor L."/>
            <person name="Grigoriev I.V."/>
            <person name="Henry S.A."/>
            <person name="Pawlowska T.E."/>
        </authorList>
    </citation>
    <scope>NUCLEOTIDE SEQUENCE [LARGE SCALE GENOMIC DNA]</scope>
    <source>
        <strain evidence="1 2">ATCC 11559</strain>
    </source>
</reference>
<sequence length="265" mass="30694">MNTKYKAIDDFEEIAKMKKPYQFEFVENTEETSSILRKWNKFLENKEAFHPYSPEYHCIICCGKTVSYRPYLNKELYDKHVSQHEKKEYPLPEVCMSYINIVMNQQDLKKYRKAIRKVPEAEGEVSIPLTKIFMMAVAVAVAAEFGAAKTDFCYSEVCLEATSTQLKALNRMIDGRNKYNADGLIRMYRYKNLEILLLETSSYFGCSDQSKSKFDHHKGLFGSLAIVKIADEYQYTSITTFKKLKTIFAHTRDTTVCVPSDSNLT</sequence>
<proteinExistence type="predicted"/>